<dbReference type="EMBL" id="MFGJ01000007">
    <property type="protein sequence ID" value="OGF31751.1"/>
    <property type="molecule type" value="Genomic_DNA"/>
</dbReference>
<feature type="domain" description="Glycosyltransferase subfamily 4-like N-terminal" evidence="3">
    <location>
        <begin position="17"/>
        <end position="172"/>
    </location>
</feature>
<dbReference type="PANTHER" id="PTHR46401">
    <property type="entry name" value="GLYCOSYLTRANSFERASE WBBK-RELATED"/>
    <property type="match status" value="1"/>
</dbReference>
<evidence type="ECO:0000259" key="2">
    <source>
        <dbReference type="Pfam" id="PF00534"/>
    </source>
</evidence>
<evidence type="ECO:0000313" key="4">
    <source>
        <dbReference type="EMBL" id="OGF31751.1"/>
    </source>
</evidence>
<dbReference type="STRING" id="1798002.A2478_04670"/>
<dbReference type="InterPro" id="IPR001296">
    <property type="entry name" value="Glyco_trans_1"/>
</dbReference>
<accession>A0A1F5SZV1</accession>
<dbReference type="PANTHER" id="PTHR46401:SF2">
    <property type="entry name" value="GLYCOSYLTRANSFERASE WBBK-RELATED"/>
    <property type="match status" value="1"/>
</dbReference>
<dbReference type="CDD" id="cd03809">
    <property type="entry name" value="GT4_MtfB-like"/>
    <property type="match status" value="1"/>
</dbReference>
<protein>
    <recommendedName>
        <fullName evidence="6">Glycosyl transferase family 1 domain-containing protein</fullName>
    </recommendedName>
</protein>
<dbReference type="Pfam" id="PF13439">
    <property type="entry name" value="Glyco_transf_4"/>
    <property type="match status" value="1"/>
</dbReference>
<dbReference type="Proteomes" id="UP000179001">
    <property type="component" value="Unassembled WGS sequence"/>
</dbReference>
<name>A0A1F5SZV1_9BACT</name>
<feature type="domain" description="Glycosyl transferase family 1" evidence="2">
    <location>
        <begin position="197"/>
        <end position="354"/>
    </location>
</feature>
<organism evidence="4 5">
    <name type="scientific">Candidatus Falkowbacteria bacterium RIFOXYC2_FULL_36_12</name>
    <dbReference type="NCBI Taxonomy" id="1798002"/>
    <lineage>
        <taxon>Bacteria</taxon>
        <taxon>Candidatus Falkowiibacteriota</taxon>
    </lineage>
</organism>
<dbReference type="FunFam" id="3.40.50.2000:FF:000119">
    <property type="entry name" value="Glycosyl transferase group 1"/>
    <property type="match status" value="1"/>
</dbReference>
<dbReference type="SUPFAM" id="SSF53756">
    <property type="entry name" value="UDP-Glycosyltransferase/glycogen phosphorylase"/>
    <property type="match status" value="1"/>
</dbReference>
<evidence type="ECO:0000259" key="3">
    <source>
        <dbReference type="Pfam" id="PF13439"/>
    </source>
</evidence>
<evidence type="ECO:0008006" key="6">
    <source>
        <dbReference type="Google" id="ProtNLM"/>
    </source>
</evidence>
<comment type="caution">
    <text evidence="4">The sequence shown here is derived from an EMBL/GenBank/DDBJ whole genome shotgun (WGS) entry which is preliminary data.</text>
</comment>
<evidence type="ECO:0000313" key="5">
    <source>
        <dbReference type="Proteomes" id="UP000179001"/>
    </source>
</evidence>
<dbReference type="GO" id="GO:0009103">
    <property type="term" value="P:lipopolysaccharide biosynthetic process"/>
    <property type="evidence" value="ECO:0007669"/>
    <property type="project" value="TreeGrafter"/>
</dbReference>
<dbReference type="AlphaFoldDB" id="A0A1F5SZV1"/>
<reference evidence="4 5" key="1">
    <citation type="journal article" date="2016" name="Nat. Commun.">
        <title>Thousands of microbial genomes shed light on interconnected biogeochemical processes in an aquifer system.</title>
        <authorList>
            <person name="Anantharaman K."/>
            <person name="Brown C.T."/>
            <person name="Hug L.A."/>
            <person name="Sharon I."/>
            <person name="Castelle C.J."/>
            <person name="Probst A.J."/>
            <person name="Thomas B.C."/>
            <person name="Singh A."/>
            <person name="Wilkins M.J."/>
            <person name="Karaoz U."/>
            <person name="Brodie E.L."/>
            <person name="Williams K.H."/>
            <person name="Hubbard S.S."/>
            <person name="Banfield J.F."/>
        </authorList>
    </citation>
    <scope>NUCLEOTIDE SEQUENCE [LARGE SCALE GENOMIC DNA]</scope>
</reference>
<dbReference type="GO" id="GO:0016757">
    <property type="term" value="F:glycosyltransferase activity"/>
    <property type="evidence" value="ECO:0007669"/>
    <property type="project" value="InterPro"/>
</dbReference>
<proteinExistence type="predicted"/>
<dbReference type="Gene3D" id="3.40.50.2000">
    <property type="entry name" value="Glycogen Phosphorylase B"/>
    <property type="match status" value="2"/>
</dbReference>
<dbReference type="Pfam" id="PF00534">
    <property type="entry name" value="Glycos_transf_1"/>
    <property type="match status" value="1"/>
</dbReference>
<sequence length="375" mass="43443">MLIGIDASRANRPAKTGVEWYSYHLIQELKKIDQKNQYLLYTNLPLGDKLAKCPDNFQQALLKWPPVRFWTLIRLSYEMKFGQHKPDLLFVPAHTIPLLNPKKVIVTVHDIGFERFPELYNWADKLYHKWTIRFIKKHAIKIITVSEFSKKEIMDVYKIPAEKIEVVYNGFSSDVYKDMHLDKDSARSLLLEKYQIDAPYFMFTGRLEAKKNFERLVKAFLKFKAKNPQSKYKLVLVGKKGNGFEEVMMKLSLEQEDSDIIYLKYLSSEENAFLLNNAELFIFPSLYEGFGIPVLEAMSCGCPVVCSNTTSLPEVAGEAAIKFNPENIDLIEKAMETVVFNPEVRQALIEKGFEQSKKFSWEQCATDTLKIFENV</sequence>
<gene>
    <name evidence="4" type="ORF">A2478_04670</name>
</gene>
<dbReference type="InterPro" id="IPR028098">
    <property type="entry name" value="Glyco_trans_4-like_N"/>
</dbReference>
<evidence type="ECO:0000256" key="1">
    <source>
        <dbReference type="ARBA" id="ARBA00022679"/>
    </source>
</evidence>
<keyword evidence="1" id="KW-0808">Transferase</keyword>